<keyword evidence="3" id="KW-1185">Reference proteome</keyword>
<organism evidence="2 3">
    <name type="scientific">Nocardioides euryhalodurans</name>
    <dbReference type="NCBI Taxonomy" id="2518370"/>
    <lineage>
        <taxon>Bacteria</taxon>
        <taxon>Bacillati</taxon>
        <taxon>Actinomycetota</taxon>
        <taxon>Actinomycetes</taxon>
        <taxon>Propionibacteriales</taxon>
        <taxon>Nocardioidaceae</taxon>
        <taxon>Nocardioides</taxon>
    </lineage>
</organism>
<evidence type="ECO:0000256" key="1">
    <source>
        <dbReference type="SAM" id="MobiDB-lite"/>
    </source>
</evidence>
<feature type="region of interest" description="Disordered" evidence="1">
    <location>
        <begin position="1"/>
        <end position="25"/>
    </location>
</feature>
<reference evidence="2 3" key="1">
    <citation type="submission" date="2019-03" db="EMBL/GenBank/DDBJ databases">
        <title>Three New Species of Nocardioides, Nocardioides euryhalodurans sp. nov., Nocardioides seonyuensis sp. nov. and Nocardioides eburneoflavus sp. nov., Iolated from Soil.</title>
        <authorList>
            <person name="Roh S.G."/>
            <person name="Lee C."/>
            <person name="Kim M.-K."/>
            <person name="Kim S.B."/>
        </authorList>
    </citation>
    <scope>NUCLEOTIDE SEQUENCE [LARGE SCALE GENOMIC DNA]</scope>
    <source>
        <strain evidence="2 3">MMS17-SY117</strain>
    </source>
</reference>
<evidence type="ECO:0000313" key="3">
    <source>
        <dbReference type="Proteomes" id="UP000294894"/>
    </source>
</evidence>
<accession>A0A4P7GM29</accession>
<protein>
    <submittedName>
        <fullName evidence="2">Uncharacterized protein</fullName>
    </submittedName>
</protein>
<gene>
    <name evidence="2" type="ORF">EXE57_12015</name>
</gene>
<evidence type="ECO:0000313" key="2">
    <source>
        <dbReference type="EMBL" id="QBR92914.1"/>
    </source>
</evidence>
<sequence length="86" mass="9236">MPEPLQFDAESGEEPDAAAPDADAEPTRVIVKVCRPGYVPEGFTVRARVDDVLFTAEASASAVLAARDDPEVEAIEHSRPLSLDEE</sequence>
<name>A0A4P7GM29_9ACTN</name>
<proteinExistence type="predicted"/>
<dbReference type="Proteomes" id="UP000294894">
    <property type="component" value="Chromosome"/>
</dbReference>
<dbReference type="KEGG" id="noy:EXE57_12015"/>
<dbReference type="AlphaFoldDB" id="A0A4P7GM29"/>
<dbReference type="RefSeq" id="WP_135077804.1">
    <property type="nucleotide sequence ID" value="NZ_CP038267.1"/>
</dbReference>
<dbReference type="EMBL" id="CP038267">
    <property type="protein sequence ID" value="QBR92914.1"/>
    <property type="molecule type" value="Genomic_DNA"/>
</dbReference>